<reference evidence="2" key="1">
    <citation type="journal article" date="2023" name="bioRxiv">
        <title>Scaffold-level genome assemblies of two parasitoid biocontrol wasps reveal the parthenogenesis mechanism and an associated novel virus.</title>
        <authorList>
            <person name="Inwood S."/>
            <person name="Skelly J."/>
            <person name="Guhlin J."/>
            <person name="Harrop T."/>
            <person name="Goldson S."/>
            <person name="Dearden P."/>
        </authorList>
    </citation>
    <scope>NUCLEOTIDE SEQUENCE</scope>
    <source>
        <strain evidence="2">Irish</strain>
        <tissue evidence="2">Whole body</tissue>
    </source>
</reference>
<evidence type="ECO:0000313" key="2">
    <source>
        <dbReference type="EMBL" id="KAK0178324.1"/>
    </source>
</evidence>
<evidence type="ECO:0000313" key="3">
    <source>
        <dbReference type="Proteomes" id="UP001168990"/>
    </source>
</evidence>
<feature type="region of interest" description="Disordered" evidence="1">
    <location>
        <begin position="69"/>
        <end position="89"/>
    </location>
</feature>
<feature type="compositionally biased region" description="Polar residues" evidence="1">
    <location>
        <begin position="71"/>
        <end position="87"/>
    </location>
</feature>
<dbReference type="Proteomes" id="UP001168990">
    <property type="component" value="Unassembled WGS sequence"/>
</dbReference>
<gene>
    <name evidence="2" type="ORF">PV328_002284</name>
</gene>
<name>A0AA39G016_9HYME</name>
<keyword evidence="3" id="KW-1185">Reference proteome</keyword>
<evidence type="ECO:0000256" key="1">
    <source>
        <dbReference type="SAM" id="MobiDB-lite"/>
    </source>
</evidence>
<sequence>MQQASLGLNCRPNDLDLHLNNVNELKNNEIIIKQESSSSIEQVNNVKIKVELPDKNIDNVKVENLVDTKVPHNNNSDRVGQNKNDGYNNKHHCLDDIEQREWELEETVDFSRTRDQYPAMQHPAYRAVGPGPPNAFGFPHFYPPSSSSASSVISSMLTGFNDRSHSSPDSEKHMQNVRHQNHQIQDNAQSMFRSRQTMSNITSDFNEPFSLQDYRSHHHNSTQHDFHYGKSSNNISVGYPPGYRTSLELMYFNQQRQQHQKHQAVNQQNILRNMYPSGRQRKWSNSALRFLQPTSVSLEKRETLKVHIFTLPHLPSWFVRPDATVINSSPSSNTLLSSSLTSSGNQVDLLKASEPPTNRNKVHGQTPTICTSKFMNYFRDLISGSFTLEATMLHG</sequence>
<comment type="caution">
    <text evidence="2">The sequence shown here is derived from an EMBL/GenBank/DDBJ whole genome shotgun (WGS) entry which is preliminary data.</text>
</comment>
<organism evidence="2 3">
    <name type="scientific">Microctonus aethiopoides</name>
    <dbReference type="NCBI Taxonomy" id="144406"/>
    <lineage>
        <taxon>Eukaryota</taxon>
        <taxon>Metazoa</taxon>
        <taxon>Ecdysozoa</taxon>
        <taxon>Arthropoda</taxon>
        <taxon>Hexapoda</taxon>
        <taxon>Insecta</taxon>
        <taxon>Pterygota</taxon>
        <taxon>Neoptera</taxon>
        <taxon>Endopterygota</taxon>
        <taxon>Hymenoptera</taxon>
        <taxon>Apocrita</taxon>
        <taxon>Ichneumonoidea</taxon>
        <taxon>Braconidae</taxon>
        <taxon>Euphorinae</taxon>
        <taxon>Microctonus</taxon>
    </lineage>
</organism>
<reference evidence="2" key="2">
    <citation type="submission" date="2023-03" db="EMBL/GenBank/DDBJ databases">
        <authorList>
            <person name="Inwood S.N."/>
            <person name="Skelly J.G."/>
            <person name="Guhlin J."/>
            <person name="Harrop T.W.R."/>
            <person name="Goldson S.G."/>
            <person name="Dearden P.K."/>
        </authorList>
    </citation>
    <scope>NUCLEOTIDE SEQUENCE</scope>
    <source>
        <strain evidence="2">Irish</strain>
        <tissue evidence="2">Whole body</tissue>
    </source>
</reference>
<dbReference type="EMBL" id="JAQQBS010000001">
    <property type="protein sequence ID" value="KAK0178324.1"/>
    <property type="molecule type" value="Genomic_DNA"/>
</dbReference>
<dbReference type="AlphaFoldDB" id="A0AA39G016"/>
<protein>
    <submittedName>
        <fullName evidence="2">Uncharacterized protein</fullName>
    </submittedName>
</protein>
<proteinExistence type="predicted"/>
<accession>A0AA39G016</accession>